<dbReference type="InterPro" id="IPR001810">
    <property type="entry name" value="F-box_dom"/>
</dbReference>
<protein>
    <recommendedName>
        <fullName evidence="1">F-box domain-containing protein</fullName>
    </recommendedName>
</protein>
<accession>A0A8E2J746</accession>
<reference evidence="2 3" key="1">
    <citation type="submission" date="2016-07" db="EMBL/GenBank/DDBJ databases">
        <title>Draft genome of the white-rot fungus Obba rivulosa 3A-2.</title>
        <authorList>
            <consortium name="DOE Joint Genome Institute"/>
            <person name="Miettinen O."/>
            <person name="Riley R."/>
            <person name="Acob R."/>
            <person name="Barry K."/>
            <person name="Cullen D."/>
            <person name="De Vries R."/>
            <person name="Hainaut M."/>
            <person name="Hatakka A."/>
            <person name="Henrissat B."/>
            <person name="Hilden K."/>
            <person name="Kuo R."/>
            <person name="Labutti K."/>
            <person name="Lipzen A."/>
            <person name="Makela M.R."/>
            <person name="Sandor L."/>
            <person name="Spatafora J.W."/>
            <person name="Grigoriev I.V."/>
            <person name="Hibbett D.S."/>
        </authorList>
    </citation>
    <scope>NUCLEOTIDE SEQUENCE [LARGE SCALE GENOMIC DNA]</scope>
    <source>
        <strain evidence="2 3">3A-2</strain>
    </source>
</reference>
<proteinExistence type="predicted"/>
<dbReference type="SUPFAM" id="SSF81383">
    <property type="entry name" value="F-box domain"/>
    <property type="match status" value="1"/>
</dbReference>
<dbReference type="PANTHER" id="PTHR38926">
    <property type="entry name" value="F-BOX DOMAIN CONTAINING PROTEIN, EXPRESSED"/>
    <property type="match status" value="1"/>
</dbReference>
<dbReference type="Proteomes" id="UP000250043">
    <property type="component" value="Unassembled WGS sequence"/>
</dbReference>
<dbReference type="EMBL" id="KV722331">
    <property type="protein sequence ID" value="OCH96276.1"/>
    <property type="molecule type" value="Genomic_DNA"/>
</dbReference>
<sequence length="282" mass="32424">MTSTYQSSGGQGETMCSKPDCVSVCRVGAPIEHLPDEILHEIMHLVMVSPCYLESKSPWNWLAVSQVCRYWRQLSLASPQLWRHIDINICWIPILLRQVLERSQNMSLQLHFKGPIWRDDIETLAWMAAQQSSRIEDLVIEDFHSTHAKMIIDNFASNPAPLLRRLKLTTVFDGTSHIRIFDYEMPALRSIYLYGLTMPWCSYRNMTELEIHRQPSLTASLLMATLHLSPELRLLALTLNGPLVRDIGPASPDFRRTPIELPHLQDLFLASSVHEDVYYILS</sequence>
<feature type="domain" description="F-box" evidence="1">
    <location>
        <begin position="31"/>
        <end position="87"/>
    </location>
</feature>
<keyword evidence="3" id="KW-1185">Reference proteome</keyword>
<dbReference type="AlphaFoldDB" id="A0A8E2J746"/>
<dbReference type="OrthoDB" id="2801457at2759"/>
<name>A0A8E2J746_9APHY</name>
<dbReference type="Pfam" id="PF12937">
    <property type="entry name" value="F-box-like"/>
    <property type="match status" value="1"/>
</dbReference>
<evidence type="ECO:0000313" key="2">
    <source>
        <dbReference type="EMBL" id="OCH96276.1"/>
    </source>
</evidence>
<dbReference type="Gene3D" id="1.20.1280.50">
    <property type="match status" value="1"/>
</dbReference>
<evidence type="ECO:0000313" key="3">
    <source>
        <dbReference type="Proteomes" id="UP000250043"/>
    </source>
</evidence>
<dbReference type="PANTHER" id="PTHR38926:SF5">
    <property type="entry name" value="F-BOX AND LEUCINE-RICH REPEAT PROTEIN 6"/>
    <property type="match status" value="1"/>
</dbReference>
<gene>
    <name evidence="2" type="ORF">OBBRIDRAFT_230409</name>
</gene>
<organism evidence="2 3">
    <name type="scientific">Obba rivulosa</name>
    <dbReference type="NCBI Taxonomy" id="1052685"/>
    <lineage>
        <taxon>Eukaryota</taxon>
        <taxon>Fungi</taxon>
        <taxon>Dikarya</taxon>
        <taxon>Basidiomycota</taxon>
        <taxon>Agaricomycotina</taxon>
        <taxon>Agaricomycetes</taxon>
        <taxon>Polyporales</taxon>
        <taxon>Gelatoporiaceae</taxon>
        <taxon>Obba</taxon>
    </lineage>
</organism>
<dbReference type="InterPro" id="IPR036047">
    <property type="entry name" value="F-box-like_dom_sf"/>
</dbReference>
<evidence type="ECO:0000259" key="1">
    <source>
        <dbReference type="Pfam" id="PF12937"/>
    </source>
</evidence>